<dbReference type="EMBL" id="JBHSWE010000001">
    <property type="protein sequence ID" value="MFC6671068.1"/>
    <property type="molecule type" value="Genomic_DNA"/>
</dbReference>
<name>A0ABW2A0P8_9GAMM</name>
<reference evidence="3" key="1">
    <citation type="journal article" date="2019" name="Int. J. Syst. Evol. Microbiol.">
        <title>The Global Catalogue of Microorganisms (GCM) 10K type strain sequencing project: providing services to taxonomists for standard genome sequencing and annotation.</title>
        <authorList>
            <consortium name="The Broad Institute Genomics Platform"/>
            <consortium name="The Broad Institute Genome Sequencing Center for Infectious Disease"/>
            <person name="Wu L."/>
            <person name="Ma J."/>
        </authorList>
    </citation>
    <scope>NUCLEOTIDE SEQUENCE [LARGE SCALE GENOMIC DNA]</scope>
    <source>
        <strain evidence="3">NBRC 111756</strain>
    </source>
</reference>
<gene>
    <name evidence="2" type="ORF">ACFQDL_14075</name>
</gene>
<comment type="caution">
    <text evidence="2">The sequence shown here is derived from an EMBL/GenBank/DDBJ whole genome shotgun (WGS) entry which is preliminary data.</text>
</comment>
<dbReference type="RefSeq" id="WP_379909578.1">
    <property type="nucleotide sequence ID" value="NZ_JBHSWE010000001.1"/>
</dbReference>
<feature type="region of interest" description="Disordered" evidence="1">
    <location>
        <begin position="171"/>
        <end position="205"/>
    </location>
</feature>
<evidence type="ECO:0000313" key="3">
    <source>
        <dbReference type="Proteomes" id="UP001596422"/>
    </source>
</evidence>
<evidence type="ECO:0000313" key="2">
    <source>
        <dbReference type="EMBL" id="MFC6671068.1"/>
    </source>
</evidence>
<protein>
    <submittedName>
        <fullName evidence="2">Uncharacterized protein</fullName>
    </submittedName>
</protein>
<sequence>MNYRAPLLLILLILVPLLLLGWLGVRLQQNERQLLGLQLQKLVEQQLETVDGQLQGHFQQLERLLQQQARRLHRLADRDYPADRLRAFLKDSAQVRQLFVLDDRDERLFPPRQQPLSADEQRLVEQLQPLWQSPDLFRPAGADPLALDTSAGGDRDYLASGQLARQAPAELADAFRTESEPAAAPAAEGGRRQPRVGSPGMPMPA</sequence>
<organism evidence="2 3">
    <name type="scientific">Marinobacterium aestuariivivens</name>
    <dbReference type="NCBI Taxonomy" id="1698799"/>
    <lineage>
        <taxon>Bacteria</taxon>
        <taxon>Pseudomonadati</taxon>
        <taxon>Pseudomonadota</taxon>
        <taxon>Gammaproteobacteria</taxon>
        <taxon>Oceanospirillales</taxon>
        <taxon>Oceanospirillaceae</taxon>
        <taxon>Marinobacterium</taxon>
    </lineage>
</organism>
<accession>A0ABW2A0P8</accession>
<keyword evidence="3" id="KW-1185">Reference proteome</keyword>
<evidence type="ECO:0000256" key="1">
    <source>
        <dbReference type="SAM" id="MobiDB-lite"/>
    </source>
</evidence>
<proteinExistence type="predicted"/>
<dbReference type="Proteomes" id="UP001596422">
    <property type="component" value="Unassembled WGS sequence"/>
</dbReference>